<evidence type="ECO:0000313" key="2">
    <source>
        <dbReference type="Proteomes" id="UP000597444"/>
    </source>
</evidence>
<evidence type="ECO:0008006" key="3">
    <source>
        <dbReference type="Google" id="ProtNLM"/>
    </source>
</evidence>
<gene>
    <name evidence="1" type="ORF">KSF_048390</name>
</gene>
<comment type="caution">
    <text evidence="1">The sequence shown here is derived from an EMBL/GenBank/DDBJ whole genome shotgun (WGS) entry which is preliminary data.</text>
</comment>
<dbReference type="AlphaFoldDB" id="A0A8J3IT24"/>
<sequence length="370" mass="40809">MQRIFFVGLGDVGANVFDLFLRVPGQHRFLIGGRKQDYLQQRTNLSLFAAMQFGLYPEVELASVDLMNVEHTAEVITQFQPDIIFCAATLQKWGVLNALPKQVAERLYQAQIGPWLPLHLTLVYKLMLAVQQTGLDVKVMNATYPDVVHAILNKVGLAPTTGIGDIANNIPALKKSLAIKLSQPVEKIDVRLVAQHHVHYWASRKGTSDGAPFHLSVTVDGQDLTQQLTMSTVFDLLPGTLKRTPGNQMTATSAAIIFDGMVNDRGTVIHAPGPNGLPGAFPVKVNAQGVEVVLPNGITLTEAVSINTTAQQFDGIEHIDDDGTVHFSERHMAIFKKLLGYECRWMPLSDVEDRAKELRAKYTAFARKYT</sequence>
<proteinExistence type="predicted"/>
<accession>A0A8J3IT24</accession>
<dbReference type="RefSeq" id="WP_220205506.1">
    <property type="nucleotide sequence ID" value="NZ_BNJK01000001.1"/>
</dbReference>
<reference evidence="1" key="1">
    <citation type="submission" date="2020-10" db="EMBL/GenBank/DDBJ databases">
        <title>Taxonomic study of unclassified bacteria belonging to the class Ktedonobacteria.</title>
        <authorList>
            <person name="Yabe S."/>
            <person name="Wang C.M."/>
            <person name="Zheng Y."/>
            <person name="Sakai Y."/>
            <person name="Cavaletti L."/>
            <person name="Monciardini P."/>
            <person name="Donadio S."/>
        </authorList>
    </citation>
    <scope>NUCLEOTIDE SEQUENCE</scope>
    <source>
        <strain evidence="1">ID150040</strain>
    </source>
</reference>
<keyword evidence="2" id="KW-1185">Reference proteome</keyword>
<dbReference type="Proteomes" id="UP000597444">
    <property type="component" value="Unassembled WGS sequence"/>
</dbReference>
<organism evidence="1 2">
    <name type="scientific">Reticulibacter mediterranei</name>
    <dbReference type="NCBI Taxonomy" id="2778369"/>
    <lineage>
        <taxon>Bacteria</taxon>
        <taxon>Bacillati</taxon>
        <taxon>Chloroflexota</taxon>
        <taxon>Ktedonobacteria</taxon>
        <taxon>Ktedonobacterales</taxon>
        <taxon>Reticulibacteraceae</taxon>
        <taxon>Reticulibacter</taxon>
    </lineage>
</organism>
<name>A0A8J3IT24_9CHLR</name>
<evidence type="ECO:0000313" key="1">
    <source>
        <dbReference type="EMBL" id="GHO94791.1"/>
    </source>
</evidence>
<protein>
    <recommendedName>
        <fullName evidence="3">Saccharopine dehydrogenase NADP binding domain-containing protein</fullName>
    </recommendedName>
</protein>
<dbReference type="EMBL" id="BNJK01000001">
    <property type="protein sequence ID" value="GHO94791.1"/>
    <property type="molecule type" value="Genomic_DNA"/>
</dbReference>